<dbReference type="EMBL" id="GBRH01169761">
    <property type="protein sequence ID" value="JAE28135.1"/>
    <property type="molecule type" value="Transcribed_RNA"/>
</dbReference>
<name>A0A0A9GSZ1_ARUDO</name>
<reference evidence="1" key="2">
    <citation type="journal article" date="2015" name="Data Brief">
        <title>Shoot transcriptome of the giant reed, Arundo donax.</title>
        <authorList>
            <person name="Barrero R.A."/>
            <person name="Guerrero F.D."/>
            <person name="Moolhuijzen P."/>
            <person name="Goolsby J.A."/>
            <person name="Tidwell J."/>
            <person name="Bellgard S.E."/>
            <person name="Bellgard M.I."/>
        </authorList>
    </citation>
    <scope>NUCLEOTIDE SEQUENCE</scope>
    <source>
        <tissue evidence="1">Shoot tissue taken approximately 20 cm above the soil surface</tissue>
    </source>
</reference>
<evidence type="ECO:0000313" key="1">
    <source>
        <dbReference type="EMBL" id="JAE28135.1"/>
    </source>
</evidence>
<reference evidence="1" key="1">
    <citation type="submission" date="2014-09" db="EMBL/GenBank/DDBJ databases">
        <authorList>
            <person name="Magalhaes I.L.F."/>
            <person name="Oliveira U."/>
            <person name="Santos F.R."/>
            <person name="Vidigal T.H.D.A."/>
            <person name="Brescovit A.D."/>
            <person name="Santos A.J."/>
        </authorList>
    </citation>
    <scope>NUCLEOTIDE SEQUENCE</scope>
    <source>
        <tissue evidence="1">Shoot tissue taken approximately 20 cm above the soil surface</tissue>
    </source>
</reference>
<protein>
    <submittedName>
        <fullName evidence="1">Uncharacterized protein</fullName>
    </submittedName>
</protein>
<organism evidence="1">
    <name type="scientific">Arundo donax</name>
    <name type="common">Giant reed</name>
    <name type="synonym">Donax arundinaceus</name>
    <dbReference type="NCBI Taxonomy" id="35708"/>
    <lineage>
        <taxon>Eukaryota</taxon>
        <taxon>Viridiplantae</taxon>
        <taxon>Streptophyta</taxon>
        <taxon>Embryophyta</taxon>
        <taxon>Tracheophyta</taxon>
        <taxon>Spermatophyta</taxon>
        <taxon>Magnoliopsida</taxon>
        <taxon>Liliopsida</taxon>
        <taxon>Poales</taxon>
        <taxon>Poaceae</taxon>
        <taxon>PACMAD clade</taxon>
        <taxon>Arundinoideae</taxon>
        <taxon>Arundineae</taxon>
        <taxon>Arundo</taxon>
    </lineage>
</organism>
<dbReference type="AlphaFoldDB" id="A0A0A9GSZ1"/>
<proteinExistence type="predicted"/>
<sequence length="31" mass="3620">MVLINFSMNFTGPHLCIDSQNGWYSAYFLSY</sequence>
<accession>A0A0A9GSZ1</accession>